<evidence type="ECO:0000313" key="2">
    <source>
        <dbReference type="Proteomes" id="UP000289738"/>
    </source>
</evidence>
<dbReference type="AlphaFoldDB" id="A0A445DGP2"/>
<proteinExistence type="predicted"/>
<keyword evidence="2" id="KW-1185">Reference proteome</keyword>
<evidence type="ECO:0008006" key="3">
    <source>
        <dbReference type="Google" id="ProtNLM"/>
    </source>
</evidence>
<comment type="caution">
    <text evidence="1">The sequence shown here is derived from an EMBL/GenBank/DDBJ whole genome shotgun (WGS) entry which is preliminary data.</text>
</comment>
<accession>A0A445DGP2</accession>
<gene>
    <name evidence="1" type="ORF">Ahy_A04g019779</name>
</gene>
<name>A0A445DGP2_ARAHY</name>
<organism evidence="1 2">
    <name type="scientific">Arachis hypogaea</name>
    <name type="common">Peanut</name>
    <dbReference type="NCBI Taxonomy" id="3818"/>
    <lineage>
        <taxon>Eukaryota</taxon>
        <taxon>Viridiplantae</taxon>
        <taxon>Streptophyta</taxon>
        <taxon>Embryophyta</taxon>
        <taxon>Tracheophyta</taxon>
        <taxon>Spermatophyta</taxon>
        <taxon>Magnoliopsida</taxon>
        <taxon>eudicotyledons</taxon>
        <taxon>Gunneridae</taxon>
        <taxon>Pentapetalae</taxon>
        <taxon>rosids</taxon>
        <taxon>fabids</taxon>
        <taxon>Fabales</taxon>
        <taxon>Fabaceae</taxon>
        <taxon>Papilionoideae</taxon>
        <taxon>50 kb inversion clade</taxon>
        <taxon>dalbergioids sensu lato</taxon>
        <taxon>Dalbergieae</taxon>
        <taxon>Pterocarpus clade</taxon>
        <taxon>Arachis</taxon>
    </lineage>
</organism>
<reference evidence="1 2" key="1">
    <citation type="submission" date="2019-01" db="EMBL/GenBank/DDBJ databases">
        <title>Sequencing of cultivated peanut Arachis hypogaea provides insights into genome evolution and oil improvement.</title>
        <authorList>
            <person name="Chen X."/>
        </authorList>
    </citation>
    <scope>NUCLEOTIDE SEQUENCE [LARGE SCALE GENOMIC DNA]</scope>
    <source>
        <strain evidence="2">cv. Fuhuasheng</strain>
        <tissue evidence="1">Leaves</tissue>
    </source>
</reference>
<protein>
    <recommendedName>
        <fullName evidence="3">FAR1 domain-containing protein</fullName>
    </recommendedName>
</protein>
<evidence type="ECO:0000313" key="1">
    <source>
        <dbReference type="EMBL" id="RYR62306.1"/>
    </source>
</evidence>
<dbReference type="Proteomes" id="UP000289738">
    <property type="component" value="Chromosome A04"/>
</dbReference>
<dbReference type="EMBL" id="SDMP01000004">
    <property type="protein sequence ID" value="RYR62306.1"/>
    <property type="molecule type" value="Genomic_DNA"/>
</dbReference>
<sequence length="82" mass="9537">MYVMLDKEKENWVVSRLKLKHSHPCRLRKLSTIMSTRMHHTDNNEASIRPNKTYLALANEVGGSSNLSYSEKDVRNYITSKL</sequence>